<dbReference type="GO" id="GO:0016787">
    <property type="term" value="F:hydrolase activity"/>
    <property type="evidence" value="ECO:0007669"/>
    <property type="project" value="UniProtKB-KW"/>
</dbReference>
<feature type="domain" description="AB hydrolase-1" evidence="1">
    <location>
        <begin position="30"/>
        <end position="116"/>
    </location>
</feature>
<evidence type="ECO:0000313" key="2">
    <source>
        <dbReference type="EMBL" id="MEQ2456321.1"/>
    </source>
</evidence>
<reference evidence="2 3" key="1">
    <citation type="submission" date="2024-03" db="EMBL/GenBank/DDBJ databases">
        <title>Human intestinal bacterial collection.</title>
        <authorList>
            <person name="Pauvert C."/>
            <person name="Hitch T.C.A."/>
            <person name="Clavel T."/>
        </authorList>
    </citation>
    <scope>NUCLEOTIDE SEQUENCE [LARGE SCALE GENOMIC DNA]</scope>
    <source>
        <strain evidence="2 3">CLA-AP-H34</strain>
    </source>
</reference>
<dbReference type="SUPFAM" id="SSF53474">
    <property type="entry name" value="alpha/beta-Hydrolases"/>
    <property type="match status" value="1"/>
</dbReference>
<keyword evidence="3" id="KW-1185">Reference proteome</keyword>
<sequence>MMEATILNSRGKDMLCLIEYKDPSVRGKRVVLYKHGFCGNKIAPHRMMANLGHQLAEEGYTVIRFDCVGAGDSEGDWSDMTISGEIQDLKLVLHWIRRELCPEKLMVIGYSMGGLETAVCCREVPLDGILFWSPVSQAVDCFRHLLGEERFAAGMGGQNVDFCGDRVGKEFFQDLESPALDGLAAIRGFERPVFLIHGSADTDVLPENSRRYMDVLPGAERHLVEGAGHGYDGWALQDELWKWSKEYIHRIMNR</sequence>
<dbReference type="Gene3D" id="3.40.50.1820">
    <property type="entry name" value="alpha/beta hydrolase"/>
    <property type="match status" value="1"/>
</dbReference>
<dbReference type="EMBL" id="JBBMFT010000003">
    <property type="protein sequence ID" value="MEQ2456321.1"/>
    <property type="molecule type" value="Genomic_DNA"/>
</dbReference>
<evidence type="ECO:0000259" key="1">
    <source>
        <dbReference type="Pfam" id="PF00561"/>
    </source>
</evidence>
<dbReference type="InterPro" id="IPR029058">
    <property type="entry name" value="AB_hydrolase_fold"/>
</dbReference>
<organism evidence="2 3">
    <name type="scientific">Flavonifractor hominis</name>
    <dbReference type="NCBI Taxonomy" id="3133178"/>
    <lineage>
        <taxon>Bacteria</taxon>
        <taxon>Bacillati</taxon>
        <taxon>Bacillota</taxon>
        <taxon>Clostridia</taxon>
        <taxon>Eubacteriales</taxon>
        <taxon>Oscillospiraceae</taxon>
        <taxon>Flavonifractor</taxon>
    </lineage>
</organism>
<dbReference type="RefSeq" id="WP_349139918.1">
    <property type="nucleotide sequence ID" value="NZ_JBBMFT010000003.1"/>
</dbReference>
<name>A0ABV1ERS8_9FIRM</name>
<accession>A0ABV1ERS8</accession>
<evidence type="ECO:0000313" key="3">
    <source>
        <dbReference type="Proteomes" id="UP001440599"/>
    </source>
</evidence>
<dbReference type="InterPro" id="IPR000073">
    <property type="entry name" value="AB_hydrolase_1"/>
</dbReference>
<dbReference type="Proteomes" id="UP001440599">
    <property type="component" value="Unassembled WGS sequence"/>
</dbReference>
<dbReference type="PANTHER" id="PTHR42886:SF29">
    <property type="entry name" value="PUMMELIG, ISOFORM A"/>
    <property type="match status" value="1"/>
</dbReference>
<protein>
    <submittedName>
        <fullName evidence="2">Alpha/beta hydrolase family protein</fullName>
    </submittedName>
</protein>
<gene>
    <name evidence="2" type="ORF">WMO45_07285</name>
</gene>
<dbReference type="Pfam" id="PF00561">
    <property type="entry name" value="Abhydrolase_1"/>
    <property type="match status" value="1"/>
</dbReference>
<dbReference type="PANTHER" id="PTHR42886">
    <property type="entry name" value="RE40534P-RELATED"/>
    <property type="match status" value="1"/>
</dbReference>
<keyword evidence="2" id="KW-0378">Hydrolase</keyword>
<proteinExistence type="predicted"/>
<comment type="caution">
    <text evidence="2">The sequence shown here is derived from an EMBL/GenBank/DDBJ whole genome shotgun (WGS) entry which is preliminary data.</text>
</comment>